<evidence type="ECO:0000259" key="3">
    <source>
        <dbReference type="Pfam" id="PF00149"/>
    </source>
</evidence>
<dbReference type="GO" id="GO:0046872">
    <property type="term" value="F:metal ion binding"/>
    <property type="evidence" value="ECO:0007669"/>
    <property type="project" value="UniProtKB-KW"/>
</dbReference>
<comment type="caution">
    <text evidence="4">The sequence shown here is derived from an EMBL/GenBank/DDBJ whole genome shotgun (WGS) entry which is preliminary data.</text>
</comment>
<evidence type="ECO:0000313" key="5">
    <source>
        <dbReference type="Proteomes" id="UP000290819"/>
    </source>
</evidence>
<proteinExistence type="predicted"/>
<dbReference type="InterPro" id="IPR051158">
    <property type="entry name" value="Metallophosphoesterase_sf"/>
</dbReference>
<dbReference type="OrthoDB" id="9780884at2"/>
<evidence type="ECO:0000256" key="2">
    <source>
        <dbReference type="ARBA" id="ARBA00022801"/>
    </source>
</evidence>
<dbReference type="InterPro" id="IPR004843">
    <property type="entry name" value="Calcineurin-like_PHP"/>
</dbReference>
<dbReference type="Gene3D" id="3.60.21.10">
    <property type="match status" value="1"/>
</dbReference>
<keyword evidence="1" id="KW-0479">Metal-binding</keyword>
<dbReference type="PANTHER" id="PTHR31302:SF31">
    <property type="entry name" value="PHOSPHODIESTERASE YAEI"/>
    <property type="match status" value="1"/>
</dbReference>
<dbReference type="GO" id="GO:0016020">
    <property type="term" value="C:membrane"/>
    <property type="evidence" value="ECO:0007669"/>
    <property type="project" value="GOC"/>
</dbReference>
<organism evidence="4 5">
    <name type="scientific">Bradyrhizobium betae</name>
    <dbReference type="NCBI Taxonomy" id="244734"/>
    <lineage>
        <taxon>Bacteria</taxon>
        <taxon>Pseudomonadati</taxon>
        <taxon>Pseudomonadota</taxon>
        <taxon>Alphaproteobacteria</taxon>
        <taxon>Hyphomicrobiales</taxon>
        <taxon>Nitrobacteraceae</taxon>
        <taxon>Bradyrhizobium</taxon>
    </lineage>
</organism>
<sequence>MITRRHLIRSIGALSALGVSTAAYGVGVEPVLRLRVTRYHPTPRQWPADLPLKIAVIADIHACDPWMSLERIEAIVDRTNALKPDLIVLLGDYVAGVRRVTRIIPSNEWAKVLAGLKAPLGVHAVMGNHDYWDDRTVQQAGHGPTIAHRALEAAGIPVYENDAVRLTKDGRPFWLAGLGDQLAYFPASRYRHVQRFGADDLAGTLAKVTDDAPVILLAHEPDVALRVPARVALQLSGHTHGGQIRVLGWSPAVSPKHGIRLAYGHFRLKCDLIVSGGLGCSIMPVRFGVPPEIVEVTLGGTGLAVS</sequence>
<feature type="domain" description="Calcineurin-like phosphoesterase" evidence="3">
    <location>
        <begin position="52"/>
        <end position="241"/>
    </location>
</feature>
<dbReference type="AlphaFoldDB" id="A0A4Q1UN00"/>
<keyword evidence="5" id="KW-1185">Reference proteome</keyword>
<dbReference type="GO" id="GO:0008758">
    <property type="term" value="F:UDP-2,3-diacylglucosamine hydrolase activity"/>
    <property type="evidence" value="ECO:0007669"/>
    <property type="project" value="TreeGrafter"/>
</dbReference>
<dbReference type="InterPro" id="IPR029052">
    <property type="entry name" value="Metallo-depent_PP-like"/>
</dbReference>
<evidence type="ECO:0000313" key="4">
    <source>
        <dbReference type="EMBL" id="RXT35194.1"/>
    </source>
</evidence>
<reference evidence="4 5" key="1">
    <citation type="submission" date="2017-03" db="EMBL/GenBank/DDBJ databases">
        <authorList>
            <person name="Safronova V.I."/>
            <person name="Sazanova A.L."/>
            <person name="Chirak E.R."/>
        </authorList>
    </citation>
    <scope>NUCLEOTIDE SEQUENCE [LARGE SCALE GENOMIC DNA]</scope>
    <source>
        <strain evidence="4 5">Opo-243</strain>
    </source>
</reference>
<dbReference type="RefSeq" id="WP_129275098.1">
    <property type="nucleotide sequence ID" value="NZ_MZXW01000053.1"/>
</dbReference>
<evidence type="ECO:0000256" key="1">
    <source>
        <dbReference type="ARBA" id="ARBA00022723"/>
    </source>
</evidence>
<dbReference type="SUPFAM" id="SSF56300">
    <property type="entry name" value="Metallo-dependent phosphatases"/>
    <property type="match status" value="1"/>
</dbReference>
<accession>A0A4Q1UN00</accession>
<gene>
    <name evidence="4" type="ORF">B5V03_35515</name>
</gene>
<dbReference type="EMBL" id="MZXW01000053">
    <property type="protein sequence ID" value="RXT35194.1"/>
    <property type="molecule type" value="Genomic_DNA"/>
</dbReference>
<keyword evidence="2" id="KW-0378">Hydrolase</keyword>
<name>A0A4Q1UN00_9BRAD</name>
<dbReference type="GO" id="GO:0009245">
    <property type="term" value="P:lipid A biosynthetic process"/>
    <property type="evidence" value="ECO:0007669"/>
    <property type="project" value="TreeGrafter"/>
</dbReference>
<dbReference type="Proteomes" id="UP000290819">
    <property type="component" value="Unassembled WGS sequence"/>
</dbReference>
<protein>
    <submittedName>
        <fullName evidence="4">Metallophosphoesterase</fullName>
    </submittedName>
</protein>
<dbReference type="PANTHER" id="PTHR31302">
    <property type="entry name" value="TRANSMEMBRANE PROTEIN WITH METALLOPHOSPHOESTERASE DOMAIN-RELATED"/>
    <property type="match status" value="1"/>
</dbReference>
<dbReference type="Pfam" id="PF00149">
    <property type="entry name" value="Metallophos"/>
    <property type="match status" value="1"/>
</dbReference>
<dbReference type="CDD" id="cd07385">
    <property type="entry name" value="MPP_YkuE_C"/>
    <property type="match status" value="1"/>
</dbReference>